<comment type="caution">
    <text evidence="1">The sequence shown here is derived from an EMBL/GenBank/DDBJ whole genome shotgun (WGS) entry which is preliminary data.</text>
</comment>
<keyword evidence="2" id="KW-1185">Reference proteome</keyword>
<sequence>MVLSAQFKTLVPDMSPTDVETLLGAPHEIDDTTVPAGSGWGLQDSLKHKIRAGEPVLQWSYFDDEHDHVAWFAKPNGEWLLTLRLSLPRGLASDRDRA</sequence>
<name>A0A5C5Z2Y6_9BACT</name>
<organism evidence="1 2">
    <name type="scientific">Novipirellula herctigrandis</name>
    <dbReference type="NCBI Taxonomy" id="2527986"/>
    <lineage>
        <taxon>Bacteria</taxon>
        <taxon>Pseudomonadati</taxon>
        <taxon>Planctomycetota</taxon>
        <taxon>Planctomycetia</taxon>
        <taxon>Pirellulales</taxon>
        <taxon>Pirellulaceae</taxon>
        <taxon>Novipirellula</taxon>
    </lineage>
</organism>
<dbReference type="Proteomes" id="UP000315010">
    <property type="component" value="Unassembled WGS sequence"/>
</dbReference>
<dbReference type="EMBL" id="SJPJ01000001">
    <property type="protein sequence ID" value="TWT81698.1"/>
    <property type="molecule type" value="Genomic_DNA"/>
</dbReference>
<evidence type="ECO:0000313" key="2">
    <source>
        <dbReference type="Proteomes" id="UP000315010"/>
    </source>
</evidence>
<evidence type="ECO:0000313" key="1">
    <source>
        <dbReference type="EMBL" id="TWT81698.1"/>
    </source>
</evidence>
<protein>
    <submittedName>
        <fullName evidence="1">Uncharacterized protein</fullName>
    </submittedName>
</protein>
<dbReference type="AlphaFoldDB" id="A0A5C5Z2Y6"/>
<proteinExistence type="predicted"/>
<reference evidence="1 2" key="1">
    <citation type="submission" date="2019-02" db="EMBL/GenBank/DDBJ databases">
        <title>Deep-cultivation of Planctomycetes and their phenomic and genomic characterization uncovers novel biology.</title>
        <authorList>
            <person name="Wiegand S."/>
            <person name="Jogler M."/>
            <person name="Boedeker C."/>
            <person name="Pinto D."/>
            <person name="Vollmers J."/>
            <person name="Rivas-Marin E."/>
            <person name="Kohn T."/>
            <person name="Peeters S.H."/>
            <person name="Heuer A."/>
            <person name="Rast P."/>
            <person name="Oberbeckmann S."/>
            <person name="Bunk B."/>
            <person name="Jeske O."/>
            <person name="Meyerdierks A."/>
            <person name="Storesund J.E."/>
            <person name="Kallscheuer N."/>
            <person name="Luecker S."/>
            <person name="Lage O.M."/>
            <person name="Pohl T."/>
            <person name="Merkel B.J."/>
            <person name="Hornburger P."/>
            <person name="Mueller R.-W."/>
            <person name="Bruemmer F."/>
            <person name="Labrenz M."/>
            <person name="Spormann A.M."/>
            <person name="Op Den Camp H."/>
            <person name="Overmann J."/>
            <person name="Amann R."/>
            <person name="Jetten M.S.M."/>
            <person name="Mascher T."/>
            <person name="Medema M.H."/>
            <person name="Devos D.P."/>
            <person name="Kaster A.-K."/>
            <person name="Ovreas L."/>
            <person name="Rohde M."/>
            <person name="Galperin M.Y."/>
            <person name="Jogler C."/>
        </authorList>
    </citation>
    <scope>NUCLEOTIDE SEQUENCE [LARGE SCALE GENOMIC DNA]</scope>
    <source>
        <strain evidence="1 2">CA13</strain>
    </source>
</reference>
<gene>
    <name evidence="1" type="ORF">CA13_31510</name>
</gene>
<accession>A0A5C5Z2Y6</accession>